<dbReference type="AlphaFoldDB" id="A0A1Q8SVZ6"/>
<keyword evidence="1" id="KW-0812">Transmembrane</keyword>
<dbReference type="OrthoDB" id="8536716at2"/>
<reference evidence="2 3" key="1">
    <citation type="submission" date="2016-12" db="EMBL/GenBank/DDBJ databases">
        <title>Draft genome sequences of strains Salinicola socius SMB35, Salinicola sp. MH3R3-1 and Chromohalobacter sp. SMB17 from the Verkhnekamsk potash mining region of Russia.</title>
        <authorList>
            <person name="Mavrodi D.V."/>
            <person name="Olsson B.E."/>
            <person name="Korsakova E.S."/>
            <person name="Pyankova A."/>
            <person name="Mavrodi O.V."/>
            <person name="Plotnikova E.G."/>
        </authorList>
    </citation>
    <scope>NUCLEOTIDE SEQUENCE [LARGE SCALE GENOMIC DNA]</scope>
    <source>
        <strain evidence="2 3">SMB35</strain>
    </source>
</reference>
<sequence>MSEASLSLLLALLLSHTVADFVLQSDSWALQKQQHHFRAPSLYWHVGIHMLLSLVVLVLFGASVASAIVGTLGIGASHWLIDTLKSYTPARQVRFFLLDQLLHILILGLVWWWIVGDNLSGLTFDLALFWQPSTLLVALAYLTVMRPASVLIALIMRRWSEGVDTRGTLADAGARIGMLERFLILTFVLSHQMAAIGFLLTAKSVLRFGDLYEDRDRKLTEYVLLGTMLSFSITLTLGLLTRYLLDAL</sequence>
<gene>
    <name evidence="2" type="ORF">BTW07_03755</name>
</gene>
<accession>A0A1Q8SVZ6</accession>
<dbReference type="InterPro" id="IPR021737">
    <property type="entry name" value="Phage_phiKZ_Orf197"/>
</dbReference>
<feature type="transmembrane region" description="Helical" evidence="1">
    <location>
        <begin position="134"/>
        <end position="156"/>
    </location>
</feature>
<keyword evidence="1" id="KW-1133">Transmembrane helix</keyword>
<dbReference type="Pfam" id="PF11750">
    <property type="entry name" value="DUF3307"/>
    <property type="match status" value="1"/>
</dbReference>
<dbReference type="STRING" id="404433.BTW07_03755"/>
<evidence type="ECO:0000313" key="3">
    <source>
        <dbReference type="Proteomes" id="UP000186878"/>
    </source>
</evidence>
<keyword evidence="3" id="KW-1185">Reference proteome</keyword>
<evidence type="ECO:0008006" key="4">
    <source>
        <dbReference type="Google" id="ProtNLM"/>
    </source>
</evidence>
<proteinExistence type="predicted"/>
<dbReference type="RefSeq" id="WP_075568817.1">
    <property type="nucleotide sequence ID" value="NZ_MSDO01000003.1"/>
</dbReference>
<organism evidence="2 3">
    <name type="scientific">Salinicola socius</name>
    <dbReference type="NCBI Taxonomy" id="404433"/>
    <lineage>
        <taxon>Bacteria</taxon>
        <taxon>Pseudomonadati</taxon>
        <taxon>Pseudomonadota</taxon>
        <taxon>Gammaproteobacteria</taxon>
        <taxon>Oceanospirillales</taxon>
        <taxon>Halomonadaceae</taxon>
        <taxon>Salinicola</taxon>
    </lineage>
</organism>
<evidence type="ECO:0000313" key="2">
    <source>
        <dbReference type="EMBL" id="OLO05596.1"/>
    </source>
</evidence>
<name>A0A1Q8SVZ6_9GAMM</name>
<dbReference type="EMBL" id="MSDO01000003">
    <property type="protein sequence ID" value="OLO05596.1"/>
    <property type="molecule type" value="Genomic_DNA"/>
</dbReference>
<feature type="transmembrane region" description="Helical" evidence="1">
    <location>
        <begin position="182"/>
        <end position="202"/>
    </location>
</feature>
<feature type="transmembrane region" description="Helical" evidence="1">
    <location>
        <begin position="95"/>
        <end position="114"/>
    </location>
</feature>
<comment type="caution">
    <text evidence="2">The sequence shown here is derived from an EMBL/GenBank/DDBJ whole genome shotgun (WGS) entry which is preliminary data.</text>
</comment>
<protein>
    <recommendedName>
        <fullName evidence="4">DUF3307 domain-containing protein</fullName>
    </recommendedName>
</protein>
<dbReference type="Proteomes" id="UP000186878">
    <property type="component" value="Unassembled WGS sequence"/>
</dbReference>
<feature type="transmembrane region" description="Helical" evidence="1">
    <location>
        <begin position="222"/>
        <end position="245"/>
    </location>
</feature>
<evidence type="ECO:0000256" key="1">
    <source>
        <dbReference type="SAM" id="Phobius"/>
    </source>
</evidence>
<keyword evidence="1" id="KW-0472">Membrane</keyword>
<feature type="transmembrane region" description="Helical" evidence="1">
    <location>
        <begin position="43"/>
        <end position="74"/>
    </location>
</feature>